<feature type="region of interest" description="Disordered" evidence="1">
    <location>
        <begin position="1"/>
        <end position="47"/>
    </location>
</feature>
<gene>
    <name evidence="2" type="primary">P0515G01.37</name>
</gene>
<reference evidence="2" key="1">
    <citation type="journal article" date="2002" name="Nature">
        <title>The genome sequence and structure of rice chromosome 1.</title>
        <authorList>
            <person name="Sasaki T."/>
            <person name="Matsumoto T."/>
            <person name="Yamamoto K."/>
            <person name="Sakata K."/>
            <person name="Baba T."/>
            <person name="Katayose Y."/>
            <person name="Wu J."/>
            <person name="Niimura Y."/>
            <person name="Cheng Z."/>
            <person name="Nagamura Y."/>
            <person name="Antonio B.A."/>
            <person name="Kanamori H."/>
            <person name="Hosokawa S."/>
            <person name="Masukawa M."/>
            <person name="Arikawa K."/>
            <person name="Chiden Y."/>
            <person name="Hayashi M."/>
            <person name="Okamoto M."/>
            <person name="Ando T."/>
            <person name="Aoki H."/>
            <person name="Arita K."/>
            <person name="Hamada M."/>
            <person name="Harada C."/>
            <person name="Hijishita S."/>
            <person name="Honda M."/>
            <person name="Ichikawa Y."/>
            <person name="Idonuma A."/>
            <person name="Iijima M."/>
            <person name="Ikeda M."/>
            <person name="Ikeno M."/>
            <person name="Itoh S."/>
            <person name="Itoh T."/>
            <person name="Itoh Y."/>
            <person name="Itoh Y."/>
            <person name="Iwabuchi A."/>
            <person name="Kamiya K."/>
            <person name="Karasawa W."/>
            <person name="Katagiri S."/>
            <person name="Kikuta A."/>
            <person name="Kobayashi N."/>
            <person name="Kono I."/>
            <person name="Machita K."/>
            <person name="Maehara T."/>
            <person name="Mizuno H."/>
            <person name="Mizubayashi T."/>
            <person name="Mukai Y."/>
            <person name="Nagasaki H."/>
            <person name="Nakashima M."/>
            <person name="Nakama Y."/>
            <person name="Nakamichi Y."/>
            <person name="Nakamura M."/>
            <person name="Namiki N."/>
            <person name="Negishi M."/>
            <person name="Ohta I."/>
            <person name="Ono N."/>
            <person name="Saji S."/>
            <person name="Sakai K."/>
            <person name="Shibata M."/>
            <person name="Shimokawa T."/>
            <person name="Shomura A."/>
            <person name="Song J."/>
            <person name="Takazaki Y."/>
            <person name="Terasawa K."/>
            <person name="Tsuji K."/>
            <person name="Waki K."/>
            <person name="Yamagata H."/>
            <person name="Yamane H."/>
            <person name="Yoshiki S."/>
            <person name="Yoshihara R."/>
            <person name="Yukawa K."/>
            <person name="Zhong H."/>
            <person name="Iwama H."/>
            <person name="Endo T."/>
            <person name="Ito H."/>
            <person name="Hahn J.H."/>
            <person name="Kim H.I."/>
            <person name="Eun M.Y."/>
            <person name="Yano M."/>
            <person name="Jiang J."/>
            <person name="Gojobori T."/>
        </authorList>
    </citation>
    <scope>NUCLEOTIDE SEQUENCE [LARGE SCALE GENOMIC DNA]</scope>
</reference>
<dbReference type="Proteomes" id="UP000817658">
    <property type="component" value="Chromosome 1"/>
</dbReference>
<evidence type="ECO:0000313" key="2">
    <source>
        <dbReference type="EMBL" id="BAD73015.1"/>
    </source>
</evidence>
<evidence type="ECO:0000256" key="1">
    <source>
        <dbReference type="SAM" id="MobiDB-lite"/>
    </source>
</evidence>
<proteinExistence type="predicted"/>
<feature type="region of interest" description="Disordered" evidence="1">
    <location>
        <begin position="123"/>
        <end position="142"/>
    </location>
</feature>
<dbReference type="AlphaFoldDB" id="Q5QNK0"/>
<name>Q5QNK0_ORYSJ</name>
<feature type="compositionally biased region" description="Low complexity" evidence="1">
    <location>
        <begin position="285"/>
        <end position="301"/>
    </location>
</feature>
<sequence>MGDEVAAAGDEATMLDKGDALHSSPRLRLLAPRVSSTPPPSAESADRGLSELVVRLHRSGFLPKNLLSSCSLTVVSLDSCALPHRDHTAVLPDWGRKGGGEIGEEEKEKWVPAVLLGHVQPSRAAGRPAARDREVGGGVGEEDREAGELWHELDKVNHLHLAVLGEQPTETDVRRVHVGRDAAEVAHPALAEAVEPLQCPFPRLLLAFASETFLLPSHLLLRVVLALAASCHHGAMGTHFACASAGLDRRWGGVVVVVVGGGGGGVHRRLVTRRRLIASRRRRTPASPTGLLPTPPAALSN</sequence>
<feature type="region of interest" description="Disordered" evidence="1">
    <location>
        <begin position="281"/>
        <end position="301"/>
    </location>
</feature>
<dbReference type="EMBL" id="AP001633">
    <property type="protein sequence ID" value="BAD73015.1"/>
    <property type="molecule type" value="Genomic_DNA"/>
</dbReference>
<accession>Q5QNK0</accession>
<organism evidence="2">
    <name type="scientific">Oryza sativa subsp. japonica</name>
    <name type="common">Rice</name>
    <dbReference type="NCBI Taxonomy" id="39947"/>
    <lineage>
        <taxon>Eukaryota</taxon>
        <taxon>Viridiplantae</taxon>
        <taxon>Streptophyta</taxon>
        <taxon>Embryophyta</taxon>
        <taxon>Tracheophyta</taxon>
        <taxon>Spermatophyta</taxon>
        <taxon>Magnoliopsida</taxon>
        <taxon>Liliopsida</taxon>
        <taxon>Poales</taxon>
        <taxon>Poaceae</taxon>
        <taxon>BOP clade</taxon>
        <taxon>Oryzoideae</taxon>
        <taxon>Oryzeae</taxon>
        <taxon>Oryzinae</taxon>
        <taxon>Oryza</taxon>
        <taxon>Oryza sativa</taxon>
    </lineage>
</organism>
<protein>
    <submittedName>
        <fullName evidence="2">Uncharacterized protein</fullName>
    </submittedName>
</protein>